<organism evidence="2 3">
    <name type="scientific">Zobellella denitrificans</name>
    <dbReference type="NCBI Taxonomy" id="347534"/>
    <lineage>
        <taxon>Bacteria</taxon>
        <taxon>Pseudomonadati</taxon>
        <taxon>Pseudomonadota</taxon>
        <taxon>Gammaproteobacteria</taxon>
        <taxon>Aeromonadales</taxon>
        <taxon>Aeromonadaceae</taxon>
        <taxon>Zobellella</taxon>
    </lineage>
</organism>
<feature type="chain" id="PRO_5012538869" description="Oxidative stress defense protein" evidence="1">
    <location>
        <begin position="25"/>
        <end position="236"/>
    </location>
</feature>
<keyword evidence="1" id="KW-0732">Signal</keyword>
<sequence>MRIFPLGSLSLLPLLFSSASFAIAVPDAPHLVTQGQSEIRVEPDMATLSVSVTALKPESRAAKEEVDTKVAALFSSLAGLGINKEDIDSGNVITRPDYRYPKDGDGPELKGYLAERQITVRLYDLEQLSPALNKILEQGIQNIQQVSYGRRDADEVRREARAAAVANAQALAEELAAGFGRSLGEVYAIEYQAQGPIMPRPFGMMAKMASAESLDASYVQNEIQFNDSVQVVFTLE</sequence>
<evidence type="ECO:0000256" key="1">
    <source>
        <dbReference type="SAM" id="SignalP"/>
    </source>
</evidence>
<dbReference type="EMBL" id="CP012621">
    <property type="protein sequence ID" value="ATG73542.1"/>
    <property type="molecule type" value="Genomic_DNA"/>
</dbReference>
<dbReference type="InterPro" id="IPR007497">
    <property type="entry name" value="SIMPL/DUF541"/>
</dbReference>
<evidence type="ECO:0008006" key="4">
    <source>
        <dbReference type="Google" id="ProtNLM"/>
    </source>
</evidence>
<evidence type="ECO:0000313" key="3">
    <source>
        <dbReference type="Proteomes" id="UP000217763"/>
    </source>
</evidence>
<dbReference type="AlphaFoldDB" id="A0A291HN59"/>
<protein>
    <recommendedName>
        <fullName evidence="4">Oxidative stress defense protein</fullName>
    </recommendedName>
</protein>
<dbReference type="Gene3D" id="3.30.70.2970">
    <property type="entry name" value="Protein of unknown function (DUF541), domain 2"/>
    <property type="match status" value="1"/>
</dbReference>
<dbReference type="InterPro" id="IPR052022">
    <property type="entry name" value="26kDa_periplasmic_antigen"/>
</dbReference>
<dbReference type="GO" id="GO:0006974">
    <property type="term" value="P:DNA damage response"/>
    <property type="evidence" value="ECO:0007669"/>
    <property type="project" value="TreeGrafter"/>
</dbReference>
<dbReference type="PANTHER" id="PTHR34387:SF1">
    <property type="entry name" value="PERIPLASMIC IMMUNOGENIC PROTEIN"/>
    <property type="match status" value="1"/>
</dbReference>
<dbReference type="Pfam" id="PF04402">
    <property type="entry name" value="SIMPL"/>
    <property type="match status" value="1"/>
</dbReference>
<dbReference type="KEGG" id="zdf:AN401_06455"/>
<dbReference type="Proteomes" id="UP000217763">
    <property type="component" value="Chromosome"/>
</dbReference>
<dbReference type="Gene3D" id="3.30.110.170">
    <property type="entry name" value="Protein of unknown function (DUF541), domain 1"/>
    <property type="match status" value="1"/>
</dbReference>
<keyword evidence="3" id="KW-1185">Reference proteome</keyword>
<evidence type="ECO:0000313" key="2">
    <source>
        <dbReference type="EMBL" id="ATG73542.1"/>
    </source>
</evidence>
<dbReference type="RefSeq" id="WP_096778847.1">
    <property type="nucleotide sequence ID" value="NZ_CP012621.1"/>
</dbReference>
<feature type="signal peptide" evidence="1">
    <location>
        <begin position="1"/>
        <end position="24"/>
    </location>
</feature>
<proteinExistence type="predicted"/>
<name>A0A291HN59_9GAMM</name>
<dbReference type="PANTHER" id="PTHR34387">
    <property type="entry name" value="SLR1258 PROTEIN"/>
    <property type="match status" value="1"/>
</dbReference>
<reference evidence="3" key="1">
    <citation type="submission" date="2015-09" db="EMBL/GenBank/DDBJ databases">
        <authorList>
            <person name="Shao Z."/>
            <person name="Wang L."/>
        </authorList>
    </citation>
    <scope>NUCLEOTIDE SEQUENCE [LARGE SCALE GENOMIC DNA]</scope>
    <source>
        <strain evidence="3">F13-1</strain>
    </source>
</reference>
<gene>
    <name evidence="2" type="ORF">AN401_06455</name>
</gene>
<accession>A0A291HN59</accession>